<reference evidence="2" key="2">
    <citation type="submission" date="2024-10" db="UniProtKB">
        <authorList>
            <consortium name="EnsemblProtists"/>
        </authorList>
    </citation>
    <scope>IDENTIFICATION</scope>
</reference>
<protein>
    <submittedName>
        <fullName evidence="2">Uncharacterized protein</fullName>
    </submittedName>
</protein>
<proteinExistence type="predicted"/>
<evidence type="ECO:0000313" key="2">
    <source>
        <dbReference type="EnsemblProtists" id="EOD31290"/>
    </source>
</evidence>
<organism evidence="2 3">
    <name type="scientific">Emiliania huxleyi (strain CCMP1516)</name>
    <dbReference type="NCBI Taxonomy" id="280463"/>
    <lineage>
        <taxon>Eukaryota</taxon>
        <taxon>Haptista</taxon>
        <taxon>Haptophyta</taxon>
        <taxon>Prymnesiophyceae</taxon>
        <taxon>Isochrysidales</taxon>
        <taxon>Noelaerhabdaceae</taxon>
        <taxon>Emiliania</taxon>
    </lineage>
</organism>
<sequence>MSSVRVDSHQCCGLAAASSDPPSPVAAAAEAGSSSGTGAAGGCSPMPRVCGVRFGSVDVLYHSVHLDDSKLPSDGLAPLGLGELQRREHLQVDSFERQRCGQRCDGGAMVIPPAERASLAGMKRQASLEAIEKVNKQLRLERASSPAPPPLGSPPLGSPFGSAARIAPVAAVGGGAELDVCAAAAPAAGPVAFRAESGDAAERAAEALAAAASTEV</sequence>
<name>A0A0D3K6A5_EMIH1</name>
<dbReference type="KEGG" id="ehx:EMIHUDRAFT_112905"/>
<dbReference type="RefSeq" id="XP_005783719.1">
    <property type="nucleotide sequence ID" value="XM_005783662.1"/>
</dbReference>
<accession>A0A0D3K6A5</accession>
<dbReference type="Proteomes" id="UP000013827">
    <property type="component" value="Unassembled WGS sequence"/>
</dbReference>
<keyword evidence="3" id="KW-1185">Reference proteome</keyword>
<reference evidence="3" key="1">
    <citation type="journal article" date="2013" name="Nature">
        <title>Pan genome of the phytoplankton Emiliania underpins its global distribution.</title>
        <authorList>
            <person name="Read B.A."/>
            <person name="Kegel J."/>
            <person name="Klute M.J."/>
            <person name="Kuo A."/>
            <person name="Lefebvre S.C."/>
            <person name="Maumus F."/>
            <person name="Mayer C."/>
            <person name="Miller J."/>
            <person name="Monier A."/>
            <person name="Salamov A."/>
            <person name="Young J."/>
            <person name="Aguilar M."/>
            <person name="Claverie J.M."/>
            <person name="Frickenhaus S."/>
            <person name="Gonzalez K."/>
            <person name="Herman E.K."/>
            <person name="Lin Y.C."/>
            <person name="Napier J."/>
            <person name="Ogata H."/>
            <person name="Sarno A.F."/>
            <person name="Shmutz J."/>
            <person name="Schroeder D."/>
            <person name="de Vargas C."/>
            <person name="Verret F."/>
            <person name="von Dassow P."/>
            <person name="Valentin K."/>
            <person name="Van de Peer Y."/>
            <person name="Wheeler G."/>
            <person name="Dacks J.B."/>
            <person name="Delwiche C.F."/>
            <person name="Dyhrman S.T."/>
            <person name="Glockner G."/>
            <person name="John U."/>
            <person name="Richards T."/>
            <person name="Worden A.Z."/>
            <person name="Zhang X."/>
            <person name="Grigoriev I.V."/>
            <person name="Allen A.E."/>
            <person name="Bidle K."/>
            <person name="Borodovsky M."/>
            <person name="Bowler C."/>
            <person name="Brownlee C."/>
            <person name="Cock J.M."/>
            <person name="Elias M."/>
            <person name="Gladyshev V.N."/>
            <person name="Groth M."/>
            <person name="Guda C."/>
            <person name="Hadaegh A."/>
            <person name="Iglesias-Rodriguez M.D."/>
            <person name="Jenkins J."/>
            <person name="Jones B.M."/>
            <person name="Lawson T."/>
            <person name="Leese F."/>
            <person name="Lindquist E."/>
            <person name="Lobanov A."/>
            <person name="Lomsadze A."/>
            <person name="Malik S.B."/>
            <person name="Marsh M.E."/>
            <person name="Mackinder L."/>
            <person name="Mock T."/>
            <person name="Mueller-Roeber B."/>
            <person name="Pagarete A."/>
            <person name="Parker M."/>
            <person name="Probert I."/>
            <person name="Quesneville H."/>
            <person name="Raines C."/>
            <person name="Rensing S.A."/>
            <person name="Riano-Pachon D.M."/>
            <person name="Richier S."/>
            <person name="Rokitta S."/>
            <person name="Shiraiwa Y."/>
            <person name="Soanes D.M."/>
            <person name="van der Giezen M."/>
            <person name="Wahlund T.M."/>
            <person name="Williams B."/>
            <person name="Wilson W."/>
            <person name="Wolfe G."/>
            <person name="Wurch L.L."/>
        </authorList>
    </citation>
    <scope>NUCLEOTIDE SEQUENCE</scope>
</reference>
<feature type="region of interest" description="Disordered" evidence="1">
    <location>
        <begin position="15"/>
        <end position="42"/>
    </location>
</feature>
<dbReference type="EnsemblProtists" id="EOD31290">
    <property type="protein sequence ID" value="EOD31290"/>
    <property type="gene ID" value="EMIHUDRAFT_112905"/>
</dbReference>
<dbReference type="AlphaFoldDB" id="A0A0D3K6A5"/>
<dbReference type="HOGENOM" id="CLU_1035989_0_0_1"/>
<dbReference type="PaxDb" id="2903-EOD31290"/>
<evidence type="ECO:0000256" key="1">
    <source>
        <dbReference type="SAM" id="MobiDB-lite"/>
    </source>
</evidence>
<dbReference type="GeneID" id="17276562"/>
<evidence type="ECO:0000313" key="3">
    <source>
        <dbReference type="Proteomes" id="UP000013827"/>
    </source>
</evidence>